<keyword evidence="2" id="KW-1185">Reference proteome</keyword>
<sequence length="401" mass="44880">MSSHRQPTSLQVQANRNVSNSSGYPSTAVEDAALLRESRQFRRDMEREAERWVDVLMESPSVDRRFLRRASLYLQPNLYDEVTHERHLVMTCSYPTCSNRPHRPFSDEAKWKITTSTTHNVSIRGPNKRDIVEVAGNPEDGFCSPACAIRSRWYRSRLNVEPIWARSIVSAGDLKNFQTQLREGRKVEAMPEEVDLLEDMEDKGEIMIENGQMRRVDQPNVSQQPSANPSDGSIEETGAENQSGQSRKTEPISKTELVAESREKPSSLMQRLEKTLAGLRIVEKAEPAGQTSQALPEPPSQLSQIASSSSIPSPASALLQTKQPNATAPPPARHDNTKTSRRQSRDMITNGPPISKHSNQRRTQTDNGGDDSLEEESEDDETRMVFDLALAARGQLDDGTF</sequence>
<accession>A0ACC2WMR2</accession>
<protein>
    <submittedName>
        <fullName evidence="1">Uncharacterized protein</fullName>
    </submittedName>
</protein>
<evidence type="ECO:0000313" key="1">
    <source>
        <dbReference type="EMBL" id="KAJ9111857.1"/>
    </source>
</evidence>
<organism evidence="1 2">
    <name type="scientific">Naganishia adeliensis</name>
    <dbReference type="NCBI Taxonomy" id="92952"/>
    <lineage>
        <taxon>Eukaryota</taxon>
        <taxon>Fungi</taxon>
        <taxon>Dikarya</taxon>
        <taxon>Basidiomycota</taxon>
        <taxon>Agaricomycotina</taxon>
        <taxon>Tremellomycetes</taxon>
        <taxon>Filobasidiales</taxon>
        <taxon>Filobasidiaceae</taxon>
        <taxon>Naganishia</taxon>
    </lineage>
</organism>
<evidence type="ECO:0000313" key="2">
    <source>
        <dbReference type="Proteomes" id="UP001230649"/>
    </source>
</evidence>
<reference evidence="1" key="1">
    <citation type="submission" date="2023-04" db="EMBL/GenBank/DDBJ databases">
        <title>Draft Genome sequencing of Naganishia species isolated from polar environments using Oxford Nanopore Technology.</title>
        <authorList>
            <person name="Leo P."/>
            <person name="Venkateswaran K."/>
        </authorList>
    </citation>
    <scope>NUCLEOTIDE SEQUENCE</scope>
    <source>
        <strain evidence="1">MNA-CCFEE 5262</strain>
    </source>
</reference>
<dbReference type="EMBL" id="JASBWS010000017">
    <property type="protein sequence ID" value="KAJ9111857.1"/>
    <property type="molecule type" value="Genomic_DNA"/>
</dbReference>
<gene>
    <name evidence="1" type="ORF">QFC20_002444</name>
</gene>
<comment type="caution">
    <text evidence="1">The sequence shown here is derived from an EMBL/GenBank/DDBJ whole genome shotgun (WGS) entry which is preliminary data.</text>
</comment>
<dbReference type="Proteomes" id="UP001230649">
    <property type="component" value="Unassembled WGS sequence"/>
</dbReference>
<name>A0ACC2WMR2_9TREE</name>
<proteinExistence type="predicted"/>